<keyword evidence="3" id="KW-1185">Reference proteome</keyword>
<feature type="transmembrane region" description="Helical" evidence="1">
    <location>
        <begin position="15"/>
        <end position="35"/>
    </location>
</feature>
<dbReference type="AlphaFoldDB" id="A0A0L6TVX2"/>
<comment type="caution">
    <text evidence="2">The sequence shown here is derived from an EMBL/GenBank/DDBJ whole genome shotgun (WGS) entry which is preliminary data.</text>
</comment>
<sequence length="266" mass="29849">MFIIELLIRTFWETLYLTGAIILVGLLLGLLQNNATRNFQRSFGRNALMVTGFIGTPIHELSHAGIALLFGHKINDIKLFQRPDENGVMGYVNHSYNKNSLYQQIGNFFIGVAPIFGGIVAMIILMRLVIPEAFEAFITILVESVNFETFSMVTIQGIAAAYLGLLKIIFSWSNFQNLYFYLFLFIAICISSHMSLSLADIKGAFRGLLIIFLLVLIFNVLGLSQYIAALNVIKYNVFITGFLMITVIFSVITYFVSLASVLIARR</sequence>
<reference evidence="3" key="1">
    <citation type="submission" date="2015-07" db="EMBL/GenBank/DDBJ databases">
        <title>Draft genome sequence of Acetobacterium bakii DSM 8293, a potential psychrophilic chemical producer through syngas fermentation.</title>
        <authorList>
            <person name="Song Y."/>
            <person name="Hwang S."/>
            <person name="Cho B.-K."/>
        </authorList>
    </citation>
    <scope>NUCLEOTIDE SEQUENCE [LARGE SCALE GENOMIC DNA]</scope>
    <source>
        <strain evidence="3">DSM 8239</strain>
    </source>
</reference>
<evidence type="ECO:0000313" key="2">
    <source>
        <dbReference type="EMBL" id="KNZ40409.1"/>
    </source>
</evidence>
<dbReference type="STRING" id="52689.AKG39_17765"/>
<keyword evidence="1" id="KW-0812">Transmembrane</keyword>
<evidence type="ECO:0000256" key="1">
    <source>
        <dbReference type="SAM" id="Phobius"/>
    </source>
</evidence>
<protein>
    <submittedName>
        <fullName evidence="2">Membrane protein</fullName>
    </submittedName>
</protein>
<feature type="transmembrane region" description="Helical" evidence="1">
    <location>
        <begin position="108"/>
        <end position="130"/>
    </location>
</feature>
<keyword evidence="1" id="KW-0472">Membrane</keyword>
<evidence type="ECO:0000313" key="3">
    <source>
        <dbReference type="Proteomes" id="UP000036873"/>
    </source>
</evidence>
<dbReference type="PATRIC" id="fig|52689.4.peg.3240"/>
<accession>A0A0L6TVX2</accession>
<dbReference type="OrthoDB" id="258743at2"/>
<feature type="transmembrane region" description="Helical" evidence="1">
    <location>
        <begin position="178"/>
        <end position="196"/>
    </location>
</feature>
<feature type="transmembrane region" description="Helical" evidence="1">
    <location>
        <begin position="150"/>
        <end position="172"/>
    </location>
</feature>
<dbReference type="EMBL" id="LGYO01000062">
    <property type="protein sequence ID" value="KNZ40409.1"/>
    <property type="molecule type" value="Genomic_DNA"/>
</dbReference>
<feature type="transmembrane region" description="Helical" evidence="1">
    <location>
        <begin position="235"/>
        <end position="264"/>
    </location>
</feature>
<feature type="transmembrane region" description="Helical" evidence="1">
    <location>
        <begin position="208"/>
        <end position="229"/>
    </location>
</feature>
<organism evidence="2 3">
    <name type="scientific">Acetobacterium bakii</name>
    <dbReference type="NCBI Taxonomy" id="52689"/>
    <lineage>
        <taxon>Bacteria</taxon>
        <taxon>Bacillati</taxon>
        <taxon>Bacillota</taxon>
        <taxon>Clostridia</taxon>
        <taxon>Eubacteriales</taxon>
        <taxon>Eubacteriaceae</taxon>
        <taxon>Acetobacterium</taxon>
    </lineage>
</organism>
<gene>
    <name evidence="2" type="ORF">AKG39_17765</name>
</gene>
<proteinExistence type="predicted"/>
<name>A0A0L6TVX2_9FIRM</name>
<keyword evidence="1" id="KW-1133">Transmembrane helix</keyword>
<dbReference type="Proteomes" id="UP000036873">
    <property type="component" value="Unassembled WGS sequence"/>
</dbReference>
<dbReference type="RefSeq" id="WP_050741743.1">
    <property type="nucleotide sequence ID" value="NZ_LGYO01000062.1"/>
</dbReference>